<keyword evidence="5" id="KW-1185">Reference proteome</keyword>
<dbReference type="Gene3D" id="3.40.50.150">
    <property type="entry name" value="Vaccinia Virus protein VP39"/>
    <property type="match status" value="1"/>
</dbReference>
<keyword evidence="1 4" id="KW-0489">Methyltransferase</keyword>
<reference evidence="4" key="1">
    <citation type="submission" date="2021-01" db="EMBL/GenBank/DDBJ databases">
        <title>Whole genome shotgun sequence of Actinoplanes cyaneus NBRC 14990.</title>
        <authorList>
            <person name="Komaki H."/>
            <person name="Tamura T."/>
        </authorList>
    </citation>
    <scope>NUCLEOTIDE SEQUENCE</scope>
    <source>
        <strain evidence="4">NBRC 14990</strain>
    </source>
</reference>
<name>A0A919MGL6_9ACTN</name>
<dbReference type="PANTHER" id="PTHR43861:SF1">
    <property type="entry name" value="TRANS-ACONITATE 2-METHYLTRANSFERASE"/>
    <property type="match status" value="1"/>
</dbReference>
<sequence>MRLTNRWHSCGMSSEVTPDGCPVEVYRHLPAGHEPDLIHEAIPPGSRILELGCGTGRLANPLAAKGHHVTGVDESAAMLGHLRDVTPVHARIESVRLGERFDVVLLAANLISTAHDRRLLTQACVRHLVPGGMLIAQWLPPSWFGRVDREGRLGPVHGRVRLVRSTAEHVTAETTYRLDARSWTQRFTAYRITEARLRDELAEAGLHLSRWLDATHSWWSADRER</sequence>
<evidence type="ECO:0000256" key="2">
    <source>
        <dbReference type="ARBA" id="ARBA00022679"/>
    </source>
</evidence>
<dbReference type="InterPro" id="IPR029063">
    <property type="entry name" value="SAM-dependent_MTases_sf"/>
</dbReference>
<evidence type="ECO:0000313" key="4">
    <source>
        <dbReference type="EMBL" id="GID70371.1"/>
    </source>
</evidence>
<dbReference type="Proteomes" id="UP000619479">
    <property type="component" value="Unassembled WGS sequence"/>
</dbReference>
<proteinExistence type="predicted"/>
<dbReference type="EMBL" id="BOMH01000074">
    <property type="protein sequence ID" value="GID70371.1"/>
    <property type="molecule type" value="Genomic_DNA"/>
</dbReference>
<organism evidence="4 5">
    <name type="scientific">Actinoplanes cyaneus</name>
    <dbReference type="NCBI Taxonomy" id="52696"/>
    <lineage>
        <taxon>Bacteria</taxon>
        <taxon>Bacillati</taxon>
        <taxon>Actinomycetota</taxon>
        <taxon>Actinomycetes</taxon>
        <taxon>Micromonosporales</taxon>
        <taxon>Micromonosporaceae</taxon>
        <taxon>Actinoplanes</taxon>
    </lineage>
</organism>
<dbReference type="AlphaFoldDB" id="A0A919MGL6"/>
<dbReference type="GO" id="GO:0008168">
    <property type="term" value="F:methyltransferase activity"/>
    <property type="evidence" value="ECO:0007669"/>
    <property type="project" value="UniProtKB-KW"/>
</dbReference>
<gene>
    <name evidence="4" type="ORF">Acy02nite_82520</name>
</gene>
<evidence type="ECO:0000256" key="1">
    <source>
        <dbReference type="ARBA" id="ARBA00022603"/>
    </source>
</evidence>
<accession>A0A919MGL6</accession>
<feature type="domain" description="Methyltransferase" evidence="3">
    <location>
        <begin position="48"/>
        <end position="132"/>
    </location>
</feature>
<dbReference type="PANTHER" id="PTHR43861">
    <property type="entry name" value="TRANS-ACONITATE 2-METHYLTRANSFERASE-RELATED"/>
    <property type="match status" value="1"/>
</dbReference>
<evidence type="ECO:0000313" key="5">
    <source>
        <dbReference type="Proteomes" id="UP000619479"/>
    </source>
</evidence>
<keyword evidence="2" id="KW-0808">Transferase</keyword>
<evidence type="ECO:0000259" key="3">
    <source>
        <dbReference type="Pfam" id="PF13649"/>
    </source>
</evidence>
<dbReference type="GO" id="GO:0032259">
    <property type="term" value="P:methylation"/>
    <property type="evidence" value="ECO:0007669"/>
    <property type="project" value="UniProtKB-KW"/>
</dbReference>
<comment type="caution">
    <text evidence="4">The sequence shown here is derived from an EMBL/GenBank/DDBJ whole genome shotgun (WGS) entry which is preliminary data.</text>
</comment>
<protein>
    <submittedName>
        <fullName evidence="4">Methyltransferase</fullName>
    </submittedName>
</protein>
<dbReference type="Pfam" id="PF13649">
    <property type="entry name" value="Methyltransf_25"/>
    <property type="match status" value="1"/>
</dbReference>
<dbReference type="CDD" id="cd02440">
    <property type="entry name" value="AdoMet_MTases"/>
    <property type="match status" value="1"/>
</dbReference>
<dbReference type="InterPro" id="IPR041698">
    <property type="entry name" value="Methyltransf_25"/>
</dbReference>
<dbReference type="SUPFAM" id="SSF53335">
    <property type="entry name" value="S-adenosyl-L-methionine-dependent methyltransferases"/>
    <property type="match status" value="1"/>
</dbReference>